<dbReference type="Proteomes" id="UP000680638">
    <property type="component" value="Unassembled WGS sequence"/>
</dbReference>
<dbReference type="SUPFAM" id="SSF52317">
    <property type="entry name" value="Class I glutamine amidotransferase-like"/>
    <property type="match status" value="1"/>
</dbReference>
<keyword evidence="4" id="KW-1185">Reference proteome</keyword>
<dbReference type="CDD" id="cd03139">
    <property type="entry name" value="GATase1_PfpI_2"/>
    <property type="match status" value="1"/>
</dbReference>
<sequence length="346" mass="36590">MLNVQIVLFDGFDLLDAIAPFEVFSAASLHAKNAVSVQFVTAEGPRSVTSGINGLNIEASGTLDPEQSGIILVPGASGEIEGDGPDSIPAILGRAVHTSVIDLVARALGQQDVIVATVCGGSLLLAMGGLLEDRPAVTHHLGMELLGATGAVPVPARVVDHGNLVTGGGVTSGLDVSLYLVERELGPRIAHAVERLFEYERRGTVWRETGMALGRQDALTGTEPSSASDEAPEVHERPSPDRLIARASDFDGDWDTVIATPVGKMQVRLSISTRHGTIRGKATQGNETVEFINPVLEDNMLTWMLRITKPMRLHLKFEVAADGDQMVGIAKAGMLPASKLTGMRIS</sequence>
<protein>
    <recommendedName>
        <fullName evidence="2">DJ-1/PfpI domain-containing protein</fullName>
    </recommendedName>
</protein>
<dbReference type="EMBL" id="BORW01000021">
    <property type="protein sequence ID" value="GIO68746.1"/>
    <property type="molecule type" value="Genomic_DNA"/>
</dbReference>
<proteinExistence type="predicted"/>
<dbReference type="InterPro" id="IPR002818">
    <property type="entry name" value="DJ-1/PfpI"/>
</dbReference>
<evidence type="ECO:0000313" key="3">
    <source>
        <dbReference type="EMBL" id="GIO68746.1"/>
    </source>
</evidence>
<dbReference type="InterPro" id="IPR029062">
    <property type="entry name" value="Class_I_gatase-like"/>
</dbReference>
<reference evidence="3 4" key="1">
    <citation type="submission" date="2021-03" db="EMBL/GenBank/DDBJ databases">
        <title>Antimicrobial resistance genes in bacteria isolated from Japanese honey, and their potential for conferring macrolide and lincosamide resistance in the American foulbrood pathogen Paenibacillus larvae.</title>
        <authorList>
            <person name="Okamoto M."/>
            <person name="Kumagai M."/>
            <person name="Kanamori H."/>
            <person name="Takamatsu D."/>
        </authorList>
    </citation>
    <scope>NUCLEOTIDE SEQUENCE [LARGE SCALE GENOMIC DNA]</scope>
    <source>
        <strain evidence="3 4">J21TS3</strain>
    </source>
</reference>
<organism evidence="3 4">
    <name type="scientific">Paenibacillus cookii</name>
    <dbReference type="NCBI Taxonomy" id="157839"/>
    <lineage>
        <taxon>Bacteria</taxon>
        <taxon>Bacillati</taxon>
        <taxon>Bacillota</taxon>
        <taxon>Bacilli</taxon>
        <taxon>Bacillales</taxon>
        <taxon>Paenibacillaceae</taxon>
        <taxon>Paenibacillus</taxon>
    </lineage>
</organism>
<evidence type="ECO:0000259" key="2">
    <source>
        <dbReference type="Pfam" id="PF01965"/>
    </source>
</evidence>
<gene>
    <name evidence="3" type="ORF">J21TS3_35670</name>
</gene>
<dbReference type="RefSeq" id="WP_212951273.1">
    <property type="nucleotide sequence ID" value="NZ_BORW01000021.1"/>
</dbReference>
<accession>A0ABQ4M1C6</accession>
<feature type="region of interest" description="Disordered" evidence="1">
    <location>
        <begin position="215"/>
        <end position="240"/>
    </location>
</feature>
<feature type="domain" description="DJ-1/PfpI" evidence="2">
    <location>
        <begin position="4"/>
        <end position="182"/>
    </location>
</feature>
<dbReference type="InterPro" id="IPR052158">
    <property type="entry name" value="INH-QAR"/>
</dbReference>
<dbReference type="Gene3D" id="3.40.50.880">
    <property type="match status" value="1"/>
</dbReference>
<comment type="caution">
    <text evidence="3">The sequence shown here is derived from an EMBL/GenBank/DDBJ whole genome shotgun (WGS) entry which is preliminary data.</text>
</comment>
<evidence type="ECO:0000313" key="4">
    <source>
        <dbReference type="Proteomes" id="UP000680638"/>
    </source>
</evidence>
<dbReference type="Pfam" id="PF01965">
    <property type="entry name" value="DJ-1_PfpI"/>
    <property type="match status" value="1"/>
</dbReference>
<dbReference type="PANTHER" id="PTHR43130:SF2">
    <property type="entry name" value="DJ-1_PFPI DOMAIN-CONTAINING PROTEIN"/>
    <property type="match status" value="1"/>
</dbReference>
<evidence type="ECO:0000256" key="1">
    <source>
        <dbReference type="SAM" id="MobiDB-lite"/>
    </source>
</evidence>
<dbReference type="PANTHER" id="PTHR43130">
    <property type="entry name" value="ARAC-FAMILY TRANSCRIPTIONAL REGULATOR"/>
    <property type="match status" value="1"/>
</dbReference>
<name>A0ABQ4M1C6_9BACL</name>